<dbReference type="Proteomes" id="UP000620104">
    <property type="component" value="Unassembled WGS sequence"/>
</dbReference>
<dbReference type="AlphaFoldDB" id="A0A8H3TVH8"/>
<dbReference type="Pfam" id="PF12239">
    <property type="entry name" value="DUF3605"/>
    <property type="match status" value="2"/>
</dbReference>
<gene>
    <name evidence="1" type="ORF">NliqN6_4309</name>
</gene>
<dbReference type="PANTHER" id="PTHR35020:SF2">
    <property type="entry name" value="N-ACETYLGLUCOSAMINE-INDUCED PROTEIN 1"/>
    <property type="match status" value="1"/>
</dbReference>
<dbReference type="PANTHER" id="PTHR35020">
    <property type="entry name" value="N-ACETYLGLUCOSAMINE-INDUCED PROTEIN 1"/>
    <property type="match status" value="1"/>
</dbReference>
<protein>
    <submittedName>
        <fullName evidence="1">Uncharacterized protein</fullName>
    </submittedName>
</protein>
<keyword evidence="2" id="KW-1185">Reference proteome</keyword>
<organism evidence="1 2">
    <name type="scientific">Naganishia liquefaciens</name>
    <dbReference type="NCBI Taxonomy" id="104408"/>
    <lineage>
        <taxon>Eukaryota</taxon>
        <taxon>Fungi</taxon>
        <taxon>Dikarya</taxon>
        <taxon>Basidiomycota</taxon>
        <taxon>Agaricomycotina</taxon>
        <taxon>Tremellomycetes</taxon>
        <taxon>Filobasidiales</taxon>
        <taxon>Filobasidiaceae</taxon>
        <taxon>Naganishia</taxon>
    </lineage>
</organism>
<sequence length="258" mass="29073">MGGPGLYPPPPHIKGIPTKAELDALPRLNTWEELKDTIARCELGELGRGPELQARYDKWMTTIKEEYGTTEKYLMEARLPWESGRTDGHVDQQPAESNGTITAHDLDLDADGQYLEFNIGQQLDPELYAVLPNDWPYNTPYDVEHIVVWSKLAIFHPSLVQSDTAKWARIQQDGFAGFTGDPAMQEPPVETPPGGTLFSSLREVGPWGWCTEGGKEVGKMVVTLWPVDEYECVWFVNPPRLQSVRGLSHFHVFARRRG</sequence>
<proteinExistence type="predicted"/>
<dbReference type="OrthoDB" id="498286at2759"/>
<dbReference type="GO" id="GO:0005737">
    <property type="term" value="C:cytoplasm"/>
    <property type="evidence" value="ECO:0007669"/>
    <property type="project" value="TreeGrafter"/>
</dbReference>
<evidence type="ECO:0000313" key="2">
    <source>
        <dbReference type="Proteomes" id="UP000620104"/>
    </source>
</evidence>
<comment type="caution">
    <text evidence="1">The sequence shown here is derived from an EMBL/GenBank/DDBJ whole genome shotgun (WGS) entry which is preliminary data.</text>
</comment>
<dbReference type="EMBL" id="BLZA01000023">
    <property type="protein sequence ID" value="GHJ87907.1"/>
    <property type="molecule type" value="Genomic_DNA"/>
</dbReference>
<dbReference type="InterPro" id="IPR022036">
    <property type="entry name" value="DUF3605"/>
</dbReference>
<dbReference type="GO" id="GO:0006044">
    <property type="term" value="P:N-acetylglucosamine metabolic process"/>
    <property type="evidence" value="ECO:0007669"/>
    <property type="project" value="TreeGrafter"/>
</dbReference>
<name>A0A8H3TVH8_9TREE</name>
<reference evidence="1" key="1">
    <citation type="submission" date="2020-07" db="EMBL/GenBank/DDBJ databases">
        <title>Draft Genome Sequence of a Deep-Sea Yeast, Naganishia (Cryptococcus) liquefaciens strain N6.</title>
        <authorList>
            <person name="Han Y.W."/>
            <person name="Kajitani R."/>
            <person name="Morimoto H."/>
            <person name="Parhat M."/>
            <person name="Tsubouchi H."/>
            <person name="Bakenova O."/>
            <person name="Ogata M."/>
            <person name="Argunhan B."/>
            <person name="Aoki R."/>
            <person name="Kajiwara S."/>
            <person name="Itoh T."/>
            <person name="Iwasaki H."/>
        </authorList>
    </citation>
    <scope>NUCLEOTIDE SEQUENCE</scope>
    <source>
        <strain evidence="1">N6</strain>
    </source>
</reference>
<evidence type="ECO:0000313" key="1">
    <source>
        <dbReference type="EMBL" id="GHJ87907.1"/>
    </source>
</evidence>
<accession>A0A8H3TVH8</accession>